<dbReference type="InterPro" id="IPR027417">
    <property type="entry name" value="P-loop_NTPase"/>
</dbReference>
<dbReference type="InterPro" id="IPR003877">
    <property type="entry name" value="SPRY_dom"/>
</dbReference>
<dbReference type="InterPro" id="IPR036361">
    <property type="entry name" value="SAP_dom_sf"/>
</dbReference>
<comment type="caution">
    <text evidence="8">The sequence shown here is derived from an EMBL/GenBank/DDBJ whole genome shotgun (WGS) entry which is preliminary data.</text>
</comment>
<name>A0A9Q1CG81_HOLLE</name>
<evidence type="ECO:0000259" key="6">
    <source>
        <dbReference type="PROSITE" id="PS50188"/>
    </source>
</evidence>
<evidence type="ECO:0000313" key="9">
    <source>
        <dbReference type="Proteomes" id="UP001152320"/>
    </source>
</evidence>
<protein>
    <submittedName>
        <fullName evidence="8">Heterogeneous nuclear ribonucleoprotein U-like protein 1</fullName>
    </submittedName>
</protein>
<dbReference type="GO" id="GO:1990904">
    <property type="term" value="C:ribonucleoprotein complex"/>
    <property type="evidence" value="ECO:0007669"/>
    <property type="project" value="UniProtKB-KW"/>
</dbReference>
<dbReference type="GO" id="GO:0003723">
    <property type="term" value="F:RNA binding"/>
    <property type="evidence" value="ECO:0007669"/>
    <property type="project" value="TreeGrafter"/>
</dbReference>
<dbReference type="InterPro" id="IPR035778">
    <property type="entry name" value="SPRY_hnRNP_U"/>
</dbReference>
<dbReference type="GO" id="GO:0005634">
    <property type="term" value="C:nucleus"/>
    <property type="evidence" value="ECO:0007669"/>
    <property type="project" value="UniProtKB-SubCell"/>
</dbReference>
<evidence type="ECO:0000256" key="4">
    <source>
        <dbReference type="ARBA" id="ARBA00023242"/>
    </source>
</evidence>
<dbReference type="AlphaFoldDB" id="A0A9Q1CG81"/>
<dbReference type="InterPro" id="IPR003034">
    <property type="entry name" value="SAP_dom"/>
</dbReference>
<dbReference type="InterPro" id="IPR043136">
    <property type="entry name" value="B30.2/SPRY_sf"/>
</dbReference>
<evidence type="ECO:0000256" key="1">
    <source>
        <dbReference type="ARBA" id="ARBA00004123"/>
    </source>
</evidence>
<sequence>MSDLDVSKMKVAELRSALQERGLDTKGVKAVLQERLLSALSEEVDSPAPESVDEEDGEQQEESGDGEENIDEVGEEAVESFGQQEVDSPAPESVDEEDGEQQEESGDGEENIDEVGEEAVESFGQQEEEEGPEETQQEAEGDGGDYEQEQSEEAPQEEMQAEPDGMEAEESTEQEDNEEPAQVDVKDEPADEEEAMQADEGQGEEAAGEEEQEMQTAVKEEVKEEVEVKEEKNEDVKAEVKEEEDSKDGVKEESKVETEDRDREKREERDRERNEKEHRDRSPRRRSPSPVQMEEDDGIPETQCVLSKYISDLNLKVAPDGYSAVPIVADGFGFLWSGVKATHGVTKGKVCFQVKLVEHLDVRHLPPEEKTTHVIRVGWSLGKTSLQLGEEEFSYGYGGTAKFSTKCKFSDYGETFGAGDVITSYLDFEGEKPTISYAKNDKDLGVACTIEEDLEGGTMFPHILVKNTSVEVNLGQIDPYFPVTEGFTMIGSLPEEDRVRGPVPPAEKKDCEIIMMVGLPGSGKTTWAEKYVKENPEKNYYVLGTNLIMDKMKVMGLRRQRNYAGRFDSLIDKSTKCLNRFFEMAPRKKRNYILDQTNVYPSARRRKMRPFEGFSSKAIVLVPTDEEFKKRIEKRTKEEGKDVPDHAVLEMKANFELPEKGVLFDEVEFVELPLDEAKPLVEKYRKEGQDKLGPNYRRFSRDRNRGGSGNRDNRSRYDNRSSRGGYGSQYGGRGYGGGGYQNRGGYRGGYGGGYGGNYGSGYGSNYGGGYKDNRNSSRGGRGGYGSRDYGSSSYGGSNYGGGGGYGGGYRQNYGNYGSQGGYNQNRSGGYQSGSSYNSGGYGGGSQSSNTGGYGSQGYSGGYDNQGYQNQQYQNQYAQYQQQQQYQQYYQQPNQSYNPYANYYGNYNSGGNTGGYQGR</sequence>
<feature type="region of interest" description="Disordered" evidence="5">
    <location>
        <begin position="39"/>
        <end position="300"/>
    </location>
</feature>
<dbReference type="OrthoDB" id="445357at2759"/>
<gene>
    <name evidence="8" type="ORF">HOLleu_07598</name>
</gene>
<feature type="compositionally biased region" description="Low complexity" evidence="5">
    <location>
        <begin position="892"/>
        <end position="909"/>
    </location>
</feature>
<feature type="domain" description="B30.2/SPRY" evidence="6">
    <location>
        <begin position="284"/>
        <end position="479"/>
    </location>
</feature>
<feature type="compositionally biased region" description="Basic and acidic residues" evidence="5">
    <location>
        <begin position="247"/>
        <end position="280"/>
    </location>
</feature>
<dbReference type="SMART" id="SM00513">
    <property type="entry name" value="SAP"/>
    <property type="match status" value="1"/>
</dbReference>
<dbReference type="GO" id="GO:0000380">
    <property type="term" value="P:alternative mRNA splicing, via spliceosome"/>
    <property type="evidence" value="ECO:0007669"/>
    <property type="project" value="TreeGrafter"/>
</dbReference>
<dbReference type="CDD" id="cd12884">
    <property type="entry name" value="SPRY_hnRNP"/>
    <property type="match status" value="1"/>
</dbReference>
<feature type="compositionally biased region" description="Acidic residues" evidence="5">
    <location>
        <begin position="93"/>
        <end position="181"/>
    </location>
</feature>
<dbReference type="SUPFAM" id="SSF52540">
    <property type="entry name" value="P-loop containing nucleoside triphosphate hydrolases"/>
    <property type="match status" value="1"/>
</dbReference>
<dbReference type="InterPro" id="IPR001870">
    <property type="entry name" value="B30.2/SPRY"/>
</dbReference>
<feature type="domain" description="SAP" evidence="7">
    <location>
        <begin position="6"/>
        <end position="40"/>
    </location>
</feature>
<dbReference type="Pfam" id="PF13671">
    <property type="entry name" value="AAA_33"/>
    <property type="match status" value="1"/>
</dbReference>
<dbReference type="Pfam" id="PF02037">
    <property type="entry name" value="SAP"/>
    <property type="match status" value="1"/>
</dbReference>
<dbReference type="EMBL" id="JAIZAY010000003">
    <property type="protein sequence ID" value="KAJ8044756.1"/>
    <property type="molecule type" value="Genomic_DNA"/>
</dbReference>
<evidence type="ECO:0000256" key="3">
    <source>
        <dbReference type="ARBA" id="ARBA00022553"/>
    </source>
</evidence>
<evidence type="ECO:0000256" key="5">
    <source>
        <dbReference type="SAM" id="MobiDB-lite"/>
    </source>
</evidence>
<evidence type="ECO:0000256" key="2">
    <source>
        <dbReference type="ARBA" id="ARBA00022481"/>
    </source>
</evidence>
<dbReference type="InterPro" id="IPR013320">
    <property type="entry name" value="ConA-like_dom_sf"/>
</dbReference>
<evidence type="ECO:0000259" key="7">
    <source>
        <dbReference type="PROSITE" id="PS50800"/>
    </source>
</evidence>
<feature type="compositionally biased region" description="Gly residues" evidence="5">
    <location>
        <begin position="839"/>
        <end position="860"/>
    </location>
</feature>
<dbReference type="PANTHER" id="PTHR12381">
    <property type="entry name" value="HETEROGENEOUS NUCLEAR RIBONUCLEOPROTEIN U FAMILY MEMBER"/>
    <property type="match status" value="1"/>
</dbReference>
<dbReference type="Gene3D" id="2.60.120.920">
    <property type="match status" value="1"/>
</dbReference>
<feature type="compositionally biased region" description="Low complexity" evidence="5">
    <location>
        <begin position="861"/>
        <end position="874"/>
    </location>
</feature>
<keyword evidence="4" id="KW-0539">Nucleus</keyword>
<dbReference type="Gene3D" id="3.40.50.300">
    <property type="entry name" value="P-loop containing nucleotide triphosphate hydrolases"/>
    <property type="match status" value="1"/>
</dbReference>
<dbReference type="Proteomes" id="UP001152320">
    <property type="component" value="Chromosome 3"/>
</dbReference>
<dbReference type="PANTHER" id="PTHR12381:SF56">
    <property type="entry name" value="B30.2_SPRY DOMAIN-CONTAINING PROTEIN-RELATED"/>
    <property type="match status" value="1"/>
</dbReference>
<accession>A0A9Q1CG81</accession>
<keyword evidence="2" id="KW-0488">Methylation</keyword>
<feature type="compositionally biased region" description="Basic and acidic residues" evidence="5">
    <location>
        <begin position="699"/>
        <end position="721"/>
    </location>
</feature>
<feature type="compositionally biased region" description="Basic and acidic residues" evidence="5">
    <location>
        <begin position="218"/>
        <end position="240"/>
    </location>
</feature>
<dbReference type="PROSITE" id="PS50188">
    <property type="entry name" value="B302_SPRY"/>
    <property type="match status" value="1"/>
</dbReference>
<feature type="region of interest" description="Disordered" evidence="5">
    <location>
        <begin position="892"/>
        <end position="918"/>
    </location>
</feature>
<feature type="region of interest" description="Disordered" evidence="5">
    <location>
        <begin position="685"/>
        <end position="734"/>
    </location>
</feature>
<feature type="compositionally biased region" description="Acidic residues" evidence="5">
    <location>
        <begin position="51"/>
        <end position="78"/>
    </location>
</feature>
<dbReference type="SUPFAM" id="SSF49899">
    <property type="entry name" value="Concanavalin A-like lectins/glucanases"/>
    <property type="match status" value="1"/>
</dbReference>
<feature type="compositionally biased region" description="Gly residues" evidence="5">
    <location>
        <begin position="724"/>
        <end position="734"/>
    </location>
</feature>
<keyword evidence="8" id="KW-0687">Ribonucleoprotein</keyword>
<feature type="region of interest" description="Disordered" evidence="5">
    <location>
        <begin position="773"/>
        <end position="794"/>
    </location>
</feature>
<organism evidence="8 9">
    <name type="scientific">Holothuria leucospilota</name>
    <name type="common">Black long sea cucumber</name>
    <name type="synonym">Mertensiothuria leucospilota</name>
    <dbReference type="NCBI Taxonomy" id="206669"/>
    <lineage>
        <taxon>Eukaryota</taxon>
        <taxon>Metazoa</taxon>
        <taxon>Echinodermata</taxon>
        <taxon>Eleutherozoa</taxon>
        <taxon>Echinozoa</taxon>
        <taxon>Holothuroidea</taxon>
        <taxon>Aspidochirotacea</taxon>
        <taxon>Aspidochirotida</taxon>
        <taxon>Holothuriidae</taxon>
        <taxon>Holothuria</taxon>
    </lineage>
</organism>
<evidence type="ECO:0000313" key="8">
    <source>
        <dbReference type="EMBL" id="KAJ8044756.1"/>
    </source>
</evidence>
<dbReference type="FunFam" id="3.40.50.300:FF:000355">
    <property type="entry name" value="Heterogeneous nuclear ribonucleoprotein U-like 1, isoform CRA_a"/>
    <property type="match status" value="1"/>
</dbReference>
<keyword evidence="9" id="KW-1185">Reference proteome</keyword>
<dbReference type="PROSITE" id="PS50800">
    <property type="entry name" value="SAP"/>
    <property type="match status" value="1"/>
</dbReference>
<feature type="compositionally biased region" description="Low complexity" evidence="5">
    <location>
        <begin position="824"/>
        <end position="838"/>
    </location>
</feature>
<keyword evidence="3" id="KW-0597">Phosphoprotein</keyword>
<proteinExistence type="predicted"/>
<dbReference type="SUPFAM" id="SSF68906">
    <property type="entry name" value="SAP domain"/>
    <property type="match status" value="1"/>
</dbReference>
<dbReference type="Gene3D" id="1.10.720.30">
    <property type="entry name" value="SAP domain"/>
    <property type="match status" value="1"/>
</dbReference>
<reference evidence="8" key="1">
    <citation type="submission" date="2021-10" db="EMBL/GenBank/DDBJ databases">
        <title>Tropical sea cucumber genome reveals ecological adaptation and Cuvierian tubules defense mechanism.</title>
        <authorList>
            <person name="Chen T."/>
        </authorList>
    </citation>
    <scope>NUCLEOTIDE SEQUENCE</scope>
    <source>
        <strain evidence="8">Nanhai2018</strain>
        <tissue evidence="8">Muscle</tissue>
    </source>
</reference>
<feature type="region of interest" description="Disordered" evidence="5">
    <location>
        <begin position="824"/>
        <end position="874"/>
    </location>
</feature>
<dbReference type="SMART" id="SM00449">
    <property type="entry name" value="SPRY"/>
    <property type="match status" value="1"/>
</dbReference>
<feature type="compositionally biased region" description="Acidic residues" evidence="5">
    <location>
        <begin position="189"/>
        <end position="213"/>
    </location>
</feature>
<comment type="subcellular location">
    <subcellularLocation>
        <location evidence="1">Nucleus</location>
    </subcellularLocation>
</comment>